<name>A0A4P6UM69_9BURK</name>
<evidence type="ECO:0000313" key="4">
    <source>
        <dbReference type="EMBL" id="QBK04601.1"/>
    </source>
</evidence>
<keyword evidence="2" id="KW-0413">Isomerase</keyword>
<dbReference type="GO" id="GO:0016853">
    <property type="term" value="F:isomerase activity"/>
    <property type="evidence" value="ECO:0007669"/>
    <property type="project" value="UniProtKB-KW"/>
</dbReference>
<reference evidence="4 5" key="1">
    <citation type="submission" date="2018-07" db="EMBL/GenBank/DDBJ databases">
        <title>Exploring interactions and the metabolic potential of the ultra-small soil bacteria Hylemonella gracilis.</title>
        <authorList>
            <person name="Tyc O."/>
            <person name="Kulkarni P."/>
            <person name="Gawehns F."/>
            <person name="Hundscheid M."/>
            <person name="Zweers H."/>
            <person name="Garbeva P."/>
        </authorList>
    </citation>
    <scope>NUCLEOTIDE SEQUENCE [LARGE SCALE GENOMIC DNA]</scope>
    <source>
        <strain evidence="4 5">NS1</strain>
    </source>
</reference>
<dbReference type="NCBIfam" id="TIGR00654">
    <property type="entry name" value="PhzF_family"/>
    <property type="match status" value="1"/>
</dbReference>
<dbReference type="Proteomes" id="UP000292939">
    <property type="component" value="Chromosome"/>
</dbReference>
<dbReference type="KEGG" id="hgr:DW355_07240"/>
<dbReference type="AlphaFoldDB" id="A0A4P6UM69"/>
<proteinExistence type="inferred from homology"/>
<organism evidence="4 5">
    <name type="scientific">Hylemonella gracilis</name>
    <dbReference type="NCBI Taxonomy" id="80880"/>
    <lineage>
        <taxon>Bacteria</taxon>
        <taxon>Pseudomonadati</taxon>
        <taxon>Pseudomonadota</taxon>
        <taxon>Betaproteobacteria</taxon>
        <taxon>Burkholderiales</taxon>
        <taxon>Comamonadaceae</taxon>
        <taxon>Hylemonella</taxon>
    </lineage>
</organism>
<dbReference type="Pfam" id="PF02567">
    <property type="entry name" value="PhzC-PhzF"/>
    <property type="match status" value="1"/>
</dbReference>
<accession>A0A4P6UM69</accession>
<dbReference type="SUPFAM" id="SSF54506">
    <property type="entry name" value="Diaminopimelate epimerase-like"/>
    <property type="match status" value="1"/>
</dbReference>
<gene>
    <name evidence="4" type="ORF">DW355_07240</name>
</gene>
<evidence type="ECO:0000256" key="2">
    <source>
        <dbReference type="ARBA" id="ARBA00023235"/>
    </source>
</evidence>
<dbReference type="EMBL" id="CP031395">
    <property type="protein sequence ID" value="QBK04601.1"/>
    <property type="molecule type" value="Genomic_DNA"/>
</dbReference>
<evidence type="ECO:0000256" key="1">
    <source>
        <dbReference type="ARBA" id="ARBA00008270"/>
    </source>
</evidence>
<feature type="active site" evidence="3">
    <location>
        <position position="46"/>
    </location>
</feature>
<protein>
    <submittedName>
        <fullName evidence="4">PhzF family phenazine biosynthesis protein</fullName>
    </submittedName>
</protein>
<dbReference type="PANTHER" id="PTHR13774">
    <property type="entry name" value="PHENAZINE BIOSYNTHESIS PROTEIN"/>
    <property type="match status" value="1"/>
</dbReference>
<comment type="similarity">
    <text evidence="1">Belongs to the PhzF family.</text>
</comment>
<dbReference type="Gene3D" id="3.10.310.10">
    <property type="entry name" value="Diaminopimelate Epimerase, Chain A, domain 1"/>
    <property type="match status" value="2"/>
</dbReference>
<dbReference type="InterPro" id="IPR003719">
    <property type="entry name" value="Phenazine_PhzF-like"/>
</dbReference>
<sequence>MKLTLYVVDAFTSELFKGNPAAVVPLREWLPPALMQAIAMENNLSETAFFVQAADGRFDIRWFSPFKEIDFCGHATLASAFVLVESGVSSLITFRAPAVGELPVVRMPDGRMEMSFPSRLPTPVDEVPQALRSGLPLAPVAVLRNAQAWFAVYESEAQVRALRPDFGQLAQLGPLDVTVTAPGADCDFVSRYFWPANGGEEDPMTGSIHAGLAPYWAQRLGKTDLRARQLSRRTGTLGCRVEGQRVHVSGTAVQYLRGEIEV</sequence>
<dbReference type="PANTHER" id="PTHR13774:SF17">
    <property type="entry name" value="PHENAZINE BIOSYNTHESIS-LIKE DOMAIN-CONTAINING PROTEIN"/>
    <property type="match status" value="1"/>
</dbReference>
<dbReference type="GO" id="GO:0005737">
    <property type="term" value="C:cytoplasm"/>
    <property type="evidence" value="ECO:0007669"/>
    <property type="project" value="TreeGrafter"/>
</dbReference>
<evidence type="ECO:0000313" key="5">
    <source>
        <dbReference type="Proteomes" id="UP000292939"/>
    </source>
</evidence>
<dbReference type="PIRSF" id="PIRSF016184">
    <property type="entry name" value="PhzC_PhzF"/>
    <property type="match status" value="1"/>
</dbReference>
<dbReference type="RefSeq" id="WP_131278859.1">
    <property type="nucleotide sequence ID" value="NZ_CP031395.1"/>
</dbReference>
<dbReference type="OrthoDB" id="9788221at2"/>
<evidence type="ECO:0000256" key="3">
    <source>
        <dbReference type="PIRSR" id="PIRSR016184-1"/>
    </source>
</evidence>